<accession>A0A402CR21</accession>
<dbReference type="PANTHER" id="PTHR30146">
    <property type="entry name" value="LACI-RELATED TRANSCRIPTIONAL REPRESSOR"/>
    <property type="match status" value="1"/>
</dbReference>
<dbReference type="SUPFAM" id="SSF46785">
    <property type="entry name" value="Winged helix' DNA-binding domain"/>
    <property type="match status" value="1"/>
</dbReference>
<dbReference type="SMART" id="SM00345">
    <property type="entry name" value="HTH_GNTR"/>
    <property type="match status" value="1"/>
</dbReference>
<proteinExistence type="predicted"/>
<reference evidence="4 5" key="1">
    <citation type="journal article" date="2019" name="Int. J. Syst. Evol. Microbiol.">
        <title>Capsulimonas corticalis gen. nov., sp. nov., an aerobic capsulated bacterium, of a novel bacterial order, Capsulimonadales ord. nov., of the class Armatimonadia of the phylum Armatimonadetes.</title>
        <authorList>
            <person name="Li J."/>
            <person name="Kudo C."/>
            <person name="Tonouchi A."/>
        </authorList>
    </citation>
    <scope>NUCLEOTIDE SEQUENCE [LARGE SCALE GENOMIC DNA]</scope>
    <source>
        <strain evidence="4 5">AX-7</strain>
    </source>
</reference>
<gene>
    <name evidence="4" type="ORF">CCAX7_66110</name>
</gene>
<keyword evidence="1" id="KW-0805">Transcription regulation</keyword>
<sequence length="366" mass="40063">MRSEPLYLRLKEQIREDLLAGRARGEGDRLATLNELQIQYDASRPTISKALTALAAEGLLVKEAGRGTFALAPASARDANPPRLSIGFIAPLTRAELPQNAFRGIDLIAHRRSARVLMASAGDSVEHERVAAHDLAASGVRGLIIYPTVRQGRTQEGDYLVHEDLGVPVVLIDTCTPEQGHAQVRFDNKRAGFQMTQWLLEQGHKRIGVITYREEAHHPSLEARYKGYREALQERGVAYDPALVQRIPPGAQAVRLEAVIDEMLALASPPTAIVAAYDPLAVEVIQYLAQRGVSVPDQITVVGFDNNTQSRHFQPAFSTTAPDFEAMGEIACEMLLDAIESGQSPSQTYILPVPLLVRSDRAQTPV</sequence>
<dbReference type="GO" id="GO:0000976">
    <property type="term" value="F:transcription cis-regulatory region binding"/>
    <property type="evidence" value="ECO:0007669"/>
    <property type="project" value="TreeGrafter"/>
</dbReference>
<organism evidence="4 5">
    <name type="scientific">Capsulimonas corticalis</name>
    <dbReference type="NCBI Taxonomy" id="2219043"/>
    <lineage>
        <taxon>Bacteria</taxon>
        <taxon>Bacillati</taxon>
        <taxon>Armatimonadota</taxon>
        <taxon>Armatimonadia</taxon>
        <taxon>Capsulimonadales</taxon>
        <taxon>Capsulimonadaceae</taxon>
        <taxon>Capsulimonas</taxon>
    </lineage>
</organism>
<dbReference type="EMBL" id="AP025739">
    <property type="protein sequence ID" value="BDI34560.1"/>
    <property type="molecule type" value="Genomic_DNA"/>
</dbReference>
<dbReference type="GO" id="GO:0003700">
    <property type="term" value="F:DNA-binding transcription factor activity"/>
    <property type="evidence" value="ECO:0007669"/>
    <property type="project" value="InterPro"/>
</dbReference>
<dbReference type="SUPFAM" id="SSF53822">
    <property type="entry name" value="Periplasmic binding protein-like I"/>
    <property type="match status" value="1"/>
</dbReference>
<dbReference type="Gene3D" id="3.40.50.2300">
    <property type="match status" value="2"/>
</dbReference>
<dbReference type="Pfam" id="PF00392">
    <property type="entry name" value="GntR"/>
    <property type="match status" value="1"/>
</dbReference>
<dbReference type="InterPro" id="IPR046335">
    <property type="entry name" value="LacI/GalR-like_sensor"/>
</dbReference>
<dbReference type="OrthoDB" id="9813468at2"/>
<name>A0A402CR21_9BACT</name>
<dbReference type="RefSeq" id="WP_119319912.1">
    <property type="nucleotide sequence ID" value="NZ_AP025739.1"/>
</dbReference>
<dbReference type="Gene3D" id="1.10.10.10">
    <property type="entry name" value="Winged helix-like DNA-binding domain superfamily/Winged helix DNA-binding domain"/>
    <property type="match status" value="1"/>
</dbReference>
<dbReference type="Pfam" id="PF13377">
    <property type="entry name" value="Peripla_BP_3"/>
    <property type="match status" value="1"/>
</dbReference>
<protein>
    <submittedName>
        <fullName evidence="4">Transcription regulator</fullName>
    </submittedName>
</protein>
<evidence type="ECO:0000256" key="3">
    <source>
        <dbReference type="ARBA" id="ARBA00023163"/>
    </source>
</evidence>
<dbReference type="InterPro" id="IPR028082">
    <property type="entry name" value="Peripla_BP_I"/>
</dbReference>
<dbReference type="Proteomes" id="UP000287394">
    <property type="component" value="Chromosome"/>
</dbReference>
<keyword evidence="3" id="KW-0804">Transcription</keyword>
<evidence type="ECO:0000256" key="1">
    <source>
        <dbReference type="ARBA" id="ARBA00023015"/>
    </source>
</evidence>
<evidence type="ECO:0000313" key="5">
    <source>
        <dbReference type="Proteomes" id="UP000287394"/>
    </source>
</evidence>
<dbReference type="InterPro" id="IPR036388">
    <property type="entry name" value="WH-like_DNA-bd_sf"/>
</dbReference>
<evidence type="ECO:0000313" key="4">
    <source>
        <dbReference type="EMBL" id="BDI34560.1"/>
    </source>
</evidence>
<evidence type="ECO:0000256" key="2">
    <source>
        <dbReference type="ARBA" id="ARBA00023125"/>
    </source>
</evidence>
<dbReference type="PANTHER" id="PTHR30146:SF109">
    <property type="entry name" value="HTH-TYPE TRANSCRIPTIONAL REGULATOR GALS"/>
    <property type="match status" value="1"/>
</dbReference>
<dbReference type="InterPro" id="IPR000524">
    <property type="entry name" value="Tscrpt_reg_HTH_GntR"/>
</dbReference>
<dbReference type="InterPro" id="IPR036390">
    <property type="entry name" value="WH_DNA-bd_sf"/>
</dbReference>
<dbReference type="PROSITE" id="PS50949">
    <property type="entry name" value="HTH_GNTR"/>
    <property type="match status" value="1"/>
</dbReference>
<keyword evidence="2" id="KW-0238">DNA-binding</keyword>
<dbReference type="AlphaFoldDB" id="A0A402CR21"/>
<dbReference type="CDD" id="cd06267">
    <property type="entry name" value="PBP1_LacI_sugar_binding-like"/>
    <property type="match status" value="1"/>
</dbReference>
<keyword evidence="5" id="KW-1185">Reference proteome</keyword>
<dbReference type="CDD" id="cd07377">
    <property type="entry name" value="WHTH_GntR"/>
    <property type="match status" value="1"/>
</dbReference>
<dbReference type="KEGG" id="ccot:CCAX7_66110"/>